<dbReference type="STRING" id="436017.A4RW51"/>
<dbReference type="AlphaFoldDB" id="A4RW51"/>
<dbReference type="KEGG" id="olu:OSTLU_37239"/>
<feature type="domain" description="Ribulose bisphosphate carboxylase/oxygenase activase AAA helical" evidence="9">
    <location>
        <begin position="272"/>
        <end position="367"/>
    </location>
</feature>
<keyword evidence="6" id="KW-0150">Chloroplast</keyword>
<evidence type="ECO:0000259" key="9">
    <source>
        <dbReference type="Pfam" id="PF21228"/>
    </source>
</evidence>
<dbReference type="SUPFAM" id="SSF52540">
    <property type="entry name" value="P-loop containing nucleoside triphosphate hydrolases"/>
    <property type="match status" value="1"/>
</dbReference>
<dbReference type="GO" id="GO:0005524">
    <property type="term" value="F:ATP binding"/>
    <property type="evidence" value="ECO:0007669"/>
    <property type="project" value="UniProtKB-UniRule"/>
</dbReference>
<dbReference type="PANTHER" id="PTHR32429:SF11">
    <property type="entry name" value="RIBULOSE BISPHOSPHATE CARBOXYLASE_OXYGENASE ACTIVASE, CHLOROPLASTIC"/>
    <property type="match status" value="1"/>
</dbReference>
<dbReference type="GO" id="GO:0016887">
    <property type="term" value="F:ATP hydrolysis activity"/>
    <property type="evidence" value="ECO:0007669"/>
    <property type="project" value="UniProtKB-UniRule"/>
</dbReference>
<dbReference type="GO" id="GO:0046863">
    <property type="term" value="F:ribulose-1,5-bisphosphate carboxylase/oxygenase activator activity"/>
    <property type="evidence" value="ECO:0007669"/>
    <property type="project" value="UniProtKB-UniRule"/>
</dbReference>
<keyword evidence="2 6" id="KW-0547">Nucleotide-binding</keyword>
<dbReference type="InterPro" id="IPR003959">
    <property type="entry name" value="ATPase_AAA_core"/>
</dbReference>
<dbReference type="Proteomes" id="UP000001568">
    <property type="component" value="Chromosome 4"/>
</dbReference>
<evidence type="ECO:0000259" key="8">
    <source>
        <dbReference type="Pfam" id="PF00004"/>
    </source>
</evidence>
<dbReference type="Gramene" id="ABO95816">
    <property type="protein sequence ID" value="ABO95816"/>
    <property type="gene ID" value="OSTLU_37239"/>
</dbReference>
<dbReference type="Gene3D" id="3.40.50.300">
    <property type="entry name" value="P-loop containing nucleotide triphosphate hydrolases"/>
    <property type="match status" value="1"/>
</dbReference>
<evidence type="ECO:0000256" key="5">
    <source>
        <dbReference type="ARBA" id="ARBA00025781"/>
    </source>
</evidence>
<feature type="region of interest" description="Disordered" evidence="7">
    <location>
        <begin position="1"/>
        <end position="34"/>
    </location>
</feature>
<sequence>MAPRGPARTSRAPVGARVARQGRVSRGRTRRAAREDALGGQDFIYSQRSGVEEELFKGSVLGVDADVATGEHREREFRTFAALDGFHVPERFAERVATHVVKNLLKDKGALGATSPALILGIWGHKGCGKTMNVELACKKMGLQPIVTSAGELEDSTAGEPGAMLRRRYLTAARAMRETGKLSCLIINDIDAGIGKFKDDLGTVNNQITHGTLMNICDNPTIVSEGLVWRTDSKSTNARVPIIVTGNDFSRLYAPLTRDGRMDLWMWEPTSQELVEMIHAMMKDDGLTTACCETLVATFPNQPLDFFGALRARVYDDAVSDFVFNVGLDGLNDSLVGLDERRRLKLGDVTITLERLLACGRNVVGEQENVNNIQLAREYMR</sequence>
<organism evidence="10 11">
    <name type="scientific">Ostreococcus lucimarinus (strain CCE9901)</name>
    <dbReference type="NCBI Taxonomy" id="436017"/>
    <lineage>
        <taxon>Eukaryota</taxon>
        <taxon>Viridiplantae</taxon>
        <taxon>Chlorophyta</taxon>
        <taxon>Mamiellophyceae</taxon>
        <taxon>Mamiellales</taxon>
        <taxon>Bathycoccaceae</taxon>
        <taxon>Ostreococcus</taxon>
    </lineage>
</organism>
<comment type="similarity">
    <text evidence="5 6">Belongs to the RuBisCO activase family.</text>
</comment>
<evidence type="ECO:0000256" key="4">
    <source>
        <dbReference type="ARBA" id="ARBA00025556"/>
    </source>
</evidence>
<dbReference type="PANTHER" id="PTHR32429">
    <property type="match status" value="1"/>
</dbReference>
<dbReference type="eggNOG" id="KOG0651">
    <property type="taxonomic scope" value="Eukaryota"/>
</dbReference>
<evidence type="ECO:0000313" key="11">
    <source>
        <dbReference type="Proteomes" id="UP000001568"/>
    </source>
</evidence>
<evidence type="ECO:0000256" key="2">
    <source>
        <dbReference type="ARBA" id="ARBA00022741"/>
    </source>
</evidence>
<evidence type="ECO:0000256" key="1">
    <source>
        <dbReference type="ARBA" id="ARBA00004470"/>
    </source>
</evidence>
<proteinExistence type="inferred from homology"/>
<reference evidence="10 11" key="1">
    <citation type="journal article" date="2007" name="Proc. Natl. Acad. Sci. U.S.A.">
        <title>The tiny eukaryote Ostreococcus provides genomic insights into the paradox of plankton speciation.</title>
        <authorList>
            <person name="Palenik B."/>
            <person name="Grimwood J."/>
            <person name="Aerts A."/>
            <person name="Rouze P."/>
            <person name="Salamov A."/>
            <person name="Putnam N."/>
            <person name="Dupont C."/>
            <person name="Jorgensen R."/>
            <person name="Derelle E."/>
            <person name="Rombauts S."/>
            <person name="Zhou K."/>
            <person name="Otillar R."/>
            <person name="Merchant S.S."/>
            <person name="Podell S."/>
            <person name="Gaasterland T."/>
            <person name="Napoli C."/>
            <person name="Gendler K."/>
            <person name="Manuell A."/>
            <person name="Tai V."/>
            <person name="Vallon O."/>
            <person name="Piganeau G."/>
            <person name="Jancek S."/>
            <person name="Heijde M."/>
            <person name="Jabbari K."/>
            <person name="Bowler C."/>
            <person name="Lohr M."/>
            <person name="Robbens S."/>
            <person name="Werner G."/>
            <person name="Dubchak I."/>
            <person name="Pazour G.J."/>
            <person name="Ren Q."/>
            <person name="Paulsen I."/>
            <person name="Delwiche C."/>
            <person name="Schmutz J."/>
            <person name="Rokhsar D."/>
            <person name="Van de Peer Y."/>
            <person name="Moreau H."/>
            <person name="Grigoriev I.V."/>
        </authorList>
    </citation>
    <scope>NUCLEOTIDE SEQUENCE [LARGE SCALE GENOMIC DNA]</scope>
    <source>
        <strain evidence="10 11">CCE9901</strain>
    </source>
</reference>
<comment type="function">
    <text evidence="4 6">Activation of RuBisCO (ribulose-1,5-bisphosphate carboxylase/oxygenase; EC 4.1.1.39) involves the ATP-dependent carboxylation of the epsilon-amino group of lysine leading to a carbamate structure.</text>
</comment>
<accession>A4RW51</accession>
<dbReference type="InterPro" id="IPR027417">
    <property type="entry name" value="P-loop_NTPase"/>
</dbReference>
<evidence type="ECO:0000256" key="3">
    <source>
        <dbReference type="ARBA" id="ARBA00022840"/>
    </source>
</evidence>
<evidence type="ECO:0000256" key="6">
    <source>
        <dbReference type="RuleBase" id="RU369045"/>
    </source>
</evidence>
<dbReference type="HOGENOM" id="CLU_038420_1_0_1"/>
<evidence type="ECO:0000313" key="10">
    <source>
        <dbReference type="EMBL" id="ABO95816.1"/>
    </source>
</evidence>
<dbReference type="OrthoDB" id="2014558at2759"/>
<dbReference type="RefSeq" id="XP_001417523.1">
    <property type="nucleotide sequence ID" value="XM_001417486.1"/>
</dbReference>
<dbReference type="GeneID" id="5001439"/>
<comment type="subcellular location">
    <subcellularLocation>
        <location evidence="1 6">Plastid</location>
        <location evidence="1 6">Chloroplast stroma</location>
    </subcellularLocation>
</comment>
<gene>
    <name evidence="10" type="ORF">OSTLU_37239</name>
</gene>
<dbReference type="EMBL" id="CP000584">
    <property type="protein sequence ID" value="ABO95816.1"/>
    <property type="molecule type" value="Genomic_DNA"/>
</dbReference>
<dbReference type="GO" id="GO:0009570">
    <property type="term" value="C:chloroplast stroma"/>
    <property type="evidence" value="ECO:0007669"/>
    <property type="project" value="UniProtKB-SubCell"/>
</dbReference>
<dbReference type="Gene3D" id="1.10.8.1070">
    <property type="match status" value="1"/>
</dbReference>
<dbReference type="OMA" id="LWMWEPT"/>
<dbReference type="Pfam" id="PF21228">
    <property type="entry name" value="RuBisCO_activase_AAA_helical"/>
    <property type="match status" value="1"/>
</dbReference>
<feature type="domain" description="ATPase AAA-type core" evidence="8">
    <location>
        <begin position="122"/>
        <end position="264"/>
    </location>
</feature>
<dbReference type="InterPro" id="IPR044960">
    <property type="entry name" value="RCA-like"/>
</dbReference>
<keyword evidence="11" id="KW-1185">Reference proteome</keyword>
<dbReference type="Pfam" id="PF00004">
    <property type="entry name" value="AAA"/>
    <property type="match status" value="1"/>
</dbReference>
<keyword evidence="6" id="KW-0934">Plastid</keyword>
<evidence type="ECO:0000256" key="7">
    <source>
        <dbReference type="SAM" id="MobiDB-lite"/>
    </source>
</evidence>
<keyword evidence="3 6" id="KW-0067">ATP-binding</keyword>
<name>A4RW51_OSTLU</name>
<feature type="non-terminal residue" evidence="10">
    <location>
        <position position="381"/>
    </location>
</feature>
<dbReference type="InterPro" id="IPR048571">
    <property type="entry name" value="RuBisCO_activase_AAA_helical"/>
</dbReference>
<protein>
    <recommendedName>
        <fullName evidence="6">Ribulose bisphosphate carboxylase/oxygenase activase, chloroplastic</fullName>
        <shortName evidence="6">RA</shortName>
        <shortName evidence="6">RuBisCO activase</shortName>
    </recommendedName>
</protein>